<dbReference type="AlphaFoldDB" id="A0A6J4H8S3"/>
<feature type="non-terminal residue" evidence="2">
    <location>
        <position position="1"/>
    </location>
</feature>
<dbReference type="EC" id="1.1.1.100" evidence="2"/>
<feature type="compositionally biased region" description="Basic residues" evidence="1">
    <location>
        <begin position="108"/>
        <end position="118"/>
    </location>
</feature>
<accession>A0A6J4H8S3</accession>
<evidence type="ECO:0000256" key="1">
    <source>
        <dbReference type="SAM" id="MobiDB-lite"/>
    </source>
</evidence>
<sequence length="177" mass="20039">EDDRRAVGRRPRRAPHRTVPDPARGTTGDRRRGPASYEGRRAGSLPQDRQHLLGGGPERQSRAGQLRRREGRHHRTHQDAGQGVGPLQRDREHRGVRVHPHPVDGGLHRRAFDHRRGRSRDQGRGQPSAARRHGTDDSARPGRHPGRGRRCGLPAVHARVRLRQRADPGLQRWPDDL</sequence>
<feature type="compositionally biased region" description="Basic residues" evidence="1">
    <location>
        <begin position="141"/>
        <end position="150"/>
    </location>
</feature>
<evidence type="ECO:0000313" key="2">
    <source>
        <dbReference type="EMBL" id="CAA9217531.1"/>
    </source>
</evidence>
<keyword evidence="2" id="KW-0560">Oxidoreductase</keyword>
<feature type="non-terminal residue" evidence="2">
    <location>
        <position position="177"/>
    </location>
</feature>
<dbReference type="GO" id="GO:0004316">
    <property type="term" value="F:3-oxoacyl-[acyl-carrier-protein] reductase (NADPH) activity"/>
    <property type="evidence" value="ECO:0007669"/>
    <property type="project" value="UniProtKB-EC"/>
</dbReference>
<name>A0A6J4H8S3_9ACTN</name>
<gene>
    <name evidence="2" type="ORF">AVDCRST_MAG57-410</name>
</gene>
<feature type="compositionally biased region" description="Basic residues" evidence="1">
    <location>
        <begin position="65"/>
        <end position="76"/>
    </location>
</feature>
<reference evidence="2" key="1">
    <citation type="submission" date="2020-02" db="EMBL/GenBank/DDBJ databases">
        <authorList>
            <person name="Meier V. D."/>
        </authorList>
    </citation>
    <scope>NUCLEOTIDE SEQUENCE</scope>
    <source>
        <strain evidence="2">AVDCRST_MAG57</strain>
    </source>
</reference>
<organism evidence="2">
    <name type="scientific">uncultured Blastococcus sp</name>
    <dbReference type="NCBI Taxonomy" id="217144"/>
    <lineage>
        <taxon>Bacteria</taxon>
        <taxon>Bacillati</taxon>
        <taxon>Actinomycetota</taxon>
        <taxon>Actinomycetes</taxon>
        <taxon>Geodermatophilales</taxon>
        <taxon>Geodermatophilaceae</taxon>
        <taxon>Blastococcus</taxon>
        <taxon>environmental samples</taxon>
    </lineage>
</organism>
<feature type="region of interest" description="Disordered" evidence="1">
    <location>
        <begin position="1"/>
        <end position="177"/>
    </location>
</feature>
<feature type="compositionally biased region" description="Basic residues" evidence="1">
    <location>
        <begin position="7"/>
        <end position="16"/>
    </location>
</feature>
<dbReference type="EMBL" id="CADCTI010000040">
    <property type="protein sequence ID" value="CAA9217531.1"/>
    <property type="molecule type" value="Genomic_DNA"/>
</dbReference>
<protein>
    <submittedName>
        <fullName evidence="2">3-oxoacyl-[acyl-carrier protein] reductase</fullName>
        <ecNumber evidence="2">1.1.1.100</ecNumber>
    </submittedName>
</protein>
<proteinExistence type="predicted"/>